<feature type="signal peptide" evidence="1">
    <location>
        <begin position="1"/>
        <end position="17"/>
    </location>
</feature>
<proteinExistence type="predicted"/>
<organism evidence="2">
    <name type="scientific">Phaeodactylum tricornutum</name>
    <name type="common">Diatom</name>
    <dbReference type="NCBI Taxonomy" id="2850"/>
    <lineage>
        <taxon>Eukaryota</taxon>
        <taxon>Sar</taxon>
        <taxon>Stramenopiles</taxon>
        <taxon>Ochrophyta</taxon>
        <taxon>Bacillariophyta</taxon>
        <taxon>Bacillariophyceae</taxon>
        <taxon>Bacillariophycidae</taxon>
        <taxon>Naviculales</taxon>
        <taxon>Phaeodactylaceae</taxon>
        <taxon>Phaeodactylum</taxon>
    </lineage>
</organism>
<dbReference type="AlphaFoldDB" id="A0A8J9SJ67"/>
<evidence type="ECO:0000256" key="1">
    <source>
        <dbReference type="SAM" id="SignalP"/>
    </source>
</evidence>
<feature type="chain" id="PRO_5035430928" evidence="1">
    <location>
        <begin position="18"/>
        <end position="296"/>
    </location>
</feature>
<protein>
    <submittedName>
        <fullName evidence="2">Uncharacterized protein</fullName>
    </submittedName>
</protein>
<dbReference type="Proteomes" id="UP000836788">
    <property type="component" value="Chromosome 9"/>
</dbReference>
<sequence>MFPRLLVTTSLAVMASAFSSSGRSPWAASEWCIQVNIGREAGTWMPEEWAASGSRLPFNVEISVESGYATQKDQESEFMGSNALRLCVVEDPTYVTSQGMQYVEIPDEGGWKLQLPKQKGNAGTLRLWLDFEQSPELDEGLAAVRNDVTLAVGRLYFMAPCWREPDLAIGYRKIKPIEAAAQTAQQRLDSQLSHESGDRRLDGTNPIDTALASIDMAGLVKERDDRVRDLREAERKLPRNPRELPVGFWPGTMDKLAIAPGSIAVKRKKMFGEEFHIVGKWTAVPIADTVVVESEV</sequence>
<gene>
    <name evidence="2" type="ORF">PTTT1_LOCUS53968</name>
</gene>
<dbReference type="EMBL" id="OU594950">
    <property type="protein sequence ID" value="CAG9294218.1"/>
    <property type="molecule type" value="Genomic_DNA"/>
</dbReference>
<keyword evidence="1" id="KW-0732">Signal</keyword>
<reference evidence="2" key="1">
    <citation type="submission" date="2022-02" db="EMBL/GenBank/DDBJ databases">
        <authorList>
            <person name="Giguere J D."/>
        </authorList>
    </citation>
    <scope>NUCLEOTIDE SEQUENCE</scope>
    <source>
        <strain evidence="2">CCAP 1055/1</strain>
    </source>
</reference>
<accession>A0A8J9SJ67</accession>
<name>A0A8J9SJ67_PHATR</name>
<dbReference type="OMA" id="CATYINS"/>
<evidence type="ECO:0000313" key="2">
    <source>
        <dbReference type="EMBL" id="CAG9294218.1"/>
    </source>
</evidence>